<comment type="caution">
    <text evidence="3">The sequence shown here is derived from an EMBL/GenBank/DDBJ whole genome shotgun (WGS) entry which is preliminary data.</text>
</comment>
<evidence type="ECO:0000259" key="1">
    <source>
        <dbReference type="Pfam" id="PF02263"/>
    </source>
</evidence>
<dbReference type="EMBL" id="CAJNOI010000673">
    <property type="protein sequence ID" value="CAF1327657.1"/>
    <property type="molecule type" value="Genomic_DNA"/>
</dbReference>
<dbReference type="PANTHER" id="PTHR34726:SF3">
    <property type="entry name" value="GUANYLATE-BINDING PROTEIN N-TERMINAL DOMAIN-CONTAINING PROTEIN-RELATED"/>
    <property type="match status" value="1"/>
</dbReference>
<name>A0A815ZUP6_9BILA</name>
<dbReference type="Gene3D" id="3.40.50.300">
    <property type="entry name" value="P-loop containing nucleotide triphosphate hydrolases"/>
    <property type="match status" value="1"/>
</dbReference>
<dbReference type="InterPro" id="IPR027417">
    <property type="entry name" value="P-loop_NTPase"/>
</dbReference>
<dbReference type="EMBL" id="CAJNOM010001042">
    <property type="protein sequence ID" value="CAF1587964.1"/>
    <property type="molecule type" value="Genomic_DNA"/>
</dbReference>
<accession>A0A815ZUP6</accession>
<dbReference type="GO" id="GO:0005525">
    <property type="term" value="F:GTP binding"/>
    <property type="evidence" value="ECO:0007669"/>
    <property type="project" value="InterPro"/>
</dbReference>
<organism evidence="3 4">
    <name type="scientific">Adineta steineri</name>
    <dbReference type="NCBI Taxonomy" id="433720"/>
    <lineage>
        <taxon>Eukaryota</taxon>
        <taxon>Metazoa</taxon>
        <taxon>Spiralia</taxon>
        <taxon>Gnathifera</taxon>
        <taxon>Rotifera</taxon>
        <taxon>Eurotatoria</taxon>
        <taxon>Bdelloidea</taxon>
        <taxon>Adinetida</taxon>
        <taxon>Adinetidae</taxon>
        <taxon>Adineta</taxon>
    </lineage>
</organism>
<keyword evidence="4" id="KW-1185">Reference proteome</keyword>
<evidence type="ECO:0000313" key="2">
    <source>
        <dbReference type="EMBL" id="CAF1327657.1"/>
    </source>
</evidence>
<evidence type="ECO:0000313" key="4">
    <source>
        <dbReference type="Proteomes" id="UP000663832"/>
    </source>
</evidence>
<evidence type="ECO:0000313" key="3">
    <source>
        <dbReference type="EMBL" id="CAF1587964.1"/>
    </source>
</evidence>
<dbReference type="PANTHER" id="PTHR34726">
    <property type="entry name" value="GBP DOMAIN-CONTAINING PROTEIN"/>
    <property type="match status" value="1"/>
</dbReference>
<dbReference type="Proteomes" id="UP000663832">
    <property type="component" value="Unassembled WGS sequence"/>
</dbReference>
<feature type="domain" description="Guanylate-binding protein N-terminal" evidence="1">
    <location>
        <begin position="71"/>
        <end position="196"/>
    </location>
</feature>
<dbReference type="Pfam" id="PF02263">
    <property type="entry name" value="GBP"/>
    <property type="match status" value="1"/>
</dbReference>
<dbReference type="Proteomes" id="UP000663877">
    <property type="component" value="Unassembled WGS sequence"/>
</dbReference>
<dbReference type="GO" id="GO:0003924">
    <property type="term" value="F:GTPase activity"/>
    <property type="evidence" value="ECO:0007669"/>
    <property type="project" value="InterPro"/>
</dbReference>
<dbReference type="SUPFAM" id="SSF52540">
    <property type="entry name" value="P-loop containing nucleoside triphosphate hydrolases"/>
    <property type="match status" value="1"/>
</dbReference>
<dbReference type="OrthoDB" id="9986718at2759"/>
<dbReference type="InterPro" id="IPR015894">
    <property type="entry name" value="Guanylate-bd_N"/>
</dbReference>
<gene>
    <name evidence="2" type="ORF">BJG266_LOCUS33703</name>
    <name evidence="3" type="ORF">QVE165_LOCUS50883</name>
</gene>
<sequence length="513" mass="59011">MMELLGNYPPIFVEQFLSYFGKNTALPRRSYDFIVDLTRPTDIFDVLKAYPIRFPLGKDVYDNKLGENKDRFVVNVVGRYNVGKSYILRLLANIDLGDSFTERTIGVSVSLPSPKDTNGIPMALVDTAGTRTPVLFDNENFDNISYQRQVSDSFIQEVALNSADIFVLVVNQLTLDDQLYLKTLTRRLKEKGFDDEKIKQRLLIVHNYFNLNTAEQIQSVEQTELKKMFSAKQNEKDYWVSKIYKHFVFANNNSPFGKAFNKKSIENIRTMISGAHGATNPDVLQKIIQETQNLLRTVLIEEELNNTTTNSDKTQKNKGWFSYVVAAAFWRSDSKEFHVENKRQVQIELELKNVTFEPKITLWFICPKANLSKNIVLSKNLRFHEDGSVYVDFSSQFVPQFDIIRRNKEGDVVIRLECPLCSNVTVRRKGMTSILIVGEKSRGEIENEYFNTRRIGKFEVEVSLDKLNNSHNVNNNLILDLKSMKKSNLDGVIQITIPIDTSVDDQQVFKDEL</sequence>
<dbReference type="AlphaFoldDB" id="A0A815ZUP6"/>
<reference evidence="3" key="1">
    <citation type="submission" date="2021-02" db="EMBL/GenBank/DDBJ databases">
        <authorList>
            <person name="Nowell W R."/>
        </authorList>
    </citation>
    <scope>NUCLEOTIDE SEQUENCE</scope>
</reference>
<protein>
    <recommendedName>
        <fullName evidence="1">Guanylate-binding protein N-terminal domain-containing protein</fullName>
    </recommendedName>
</protein>
<proteinExistence type="predicted"/>